<dbReference type="EMBL" id="OV725077">
    <property type="protein sequence ID" value="CAH1389058.1"/>
    <property type="molecule type" value="Genomic_DNA"/>
</dbReference>
<dbReference type="Pfam" id="PF13424">
    <property type="entry name" value="TPR_12"/>
    <property type="match status" value="1"/>
</dbReference>
<keyword evidence="9" id="KW-1185">Reference proteome</keyword>
<sequence length="373" mass="43234">MIGYISWQVILVMFRNIIKICCAERYFVAKNNFDRSRKIWRRKNYDVSNPDKLNKVVISSRRFNDLFLRLTPQSKTTPGLWGAIMLSGFFGLFKEKEEEKSESELIMTIKRAVLLIQRDDFKGAEQLLHVALKLAQDQHNEDGVTYIYDLLANLAFAQGHFNSAEKLFINVMQRLMQIGVSEDDLKINHISLKLAKIYEEKKDEKKAEEGYKFCLKNLQSKVDASLDDHDSVMLWAMALDWYARFLLSKDRLDDALANFEKAYELSLKLHGEVHEQTVVLLNDLGTICYLKGDHDNALIYLTKAIEIGKHLPNMEDFSSVYVNLGNIYMQQKMFDEAKKYCKEGWQNANRHKNSEGIQEATLCLKELSKIMSS</sequence>
<organism evidence="8 9">
    <name type="scientific">Nezara viridula</name>
    <name type="common">Southern green stink bug</name>
    <name type="synonym">Cimex viridulus</name>
    <dbReference type="NCBI Taxonomy" id="85310"/>
    <lineage>
        <taxon>Eukaryota</taxon>
        <taxon>Metazoa</taxon>
        <taxon>Ecdysozoa</taxon>
        <taxon>Arthropoda</taxon>
        <taxon>Hexapoda</taxon>
        <taxon>Insecta</taxon>
        <taxon>Pterygota</taxon>
        <taxon>Neoptera</taxon>
        <taxon>Paraneoptera</taxon>
        <taxon>Hemiptera</taxon>
        <taxon>Heteroptera</taxon>
        <taxon>Panheteroptera</taxon>
        <taxon>Pentatomomorpha</taxon>
        <taxon>Pentatomoidea</taxon>
        <taxon>Pentatomidae</taxon>
        <taxon>Pentatominae</taxon>
        <taxon>Nezara</taxon>
    </lineage>
</organism>
<evidence type="ECO:0000256" key="7">
    <source>
        <dbReference type="SAM" id="SignalP"/>
    </source>
</evidence>
<keyword evidence="4" id="KW-0802">TPR repeat</keyword>
<name>A0A9P0E2S3_NEZVI</name>
<dbReference type="SUPFAM" id="SSF48452">
    <property type="entry name" value="TPR-like"/>
    <property type="match status" value="1"/>
</dbReference>
<keyword evidence="3" id="KW-0677">Repeat</keyword>
<keyword evidence="7" id="KW-0732">Signal</keyword>
<dbReference type="InterPro" id="IPR011990">
    <property type="entry name" value="TPR-like_helical_dom_sf"/>
</dbReference>
<feature type="signal peptide" evidence="7">
    <location>
        <begin position="1"/>
        <end position="23"/>
    </location>
</feature>
<evidence type="ECO:0000256" key="3">
    <source>
        <dbReference type="ARBA" id="ARBA00022737"/>
    </source>
</evidence>
<dbReference type="Pfam" id="PF13181">
    <property type="entry name" value="TPR_8"/>
    <property type="match status" value="1"/>
</dbReference>
<keyword evidence="5" id="KW-0809">Transit peptide</keyword>
<comment type="subcellular location">
    <subcellularLocation>
        <location evidence="1">Mitochondrion</location>
    </subcellularLocation>
</comment>
<keyword evidence="6" id="KW-0496">Mitochondrion</keyword>
<evidence type="ECO:0000256" key="2">
    <source>
        <dbReference type="ARBA" id="ARBA00008219"/>
    </source>
</evidence>
<dbReference type="OrthoDB" id="5986190at2759"/>
<dbReference type="GO" id="GO:0034551">
    <property type="term" value="P:mitochondrial respiratory chain complex III assembly"/>
    <property type="evidence" value="ECO:0007669"/>
    <property type="project" value="InterPro"/>
</dbReference>
<proteinExistence type="inferred from homology"/>
<feature type="chain" id="PRO_5040162063" evidence="7">
    <location>
        <begin position="24"/>
        <end position="373"/>
    </location>
</feature>
<protein>
    <submittedName>
        <fullName evidence="8">Uncharacterized protein</fullName>
    </submittedName>
</protein>
<evidence type="ECO:0000256" key="5">
    <source>
        <dbReference type="ARBA" id="ARBA00022946"/>
    </source>
</evidence>
<comment type="similarity">
    <text evidence="2">Belongs to the TTC19 family.</text>
</comment>
<dbReference type="PANTHER" id="PTHR13143:SF6">
    <property type="entry name" value="TETRATRICOPEPTIDE REPEAT PROTEIN 19, MITOCHONDRIAL"/>
    <property type="match status" value="1"/>
</dbReference>
<evidence type="ECO:0000256" key="6">
    <source>
        <dbReference type="ARBA" id="ARBA00023128"/>
    </source>
</evidence>
<evidence type="ECO:0000313" key="9">
    <source>
        <dbReference type="Proteomes" id="UP001152798"/>
    </source>
</evidence>
<gene>
    <name evidence="8" type="ORF">NEZAVI_LOCUS528</name>
</gene>
<accession>A0A9P0E2S3</accession>
<evidence type="ECO:0000313" key="8">
    <source>
        <dbReference type="EMBL" id="CAH1389058.1"/>
    </source>
</evidence>
<dbReference type="Proteomes" id="UP001152798">
    <property type="component" value="Chromosome 1"/>
</dbReference>
<dbReference type="InterPro" id="IPR019734">
    <property type="entry name" value="TPR_rpt"/>
</dbReference>
<dbReference type="InterPro" id="IPR040395">
    <property type="entry name" value="TTC19"/>
</dbReference>
<dbReference type="GO" id="GO:0005743">
    <property type="term" value="C:mitochondrial inner membrane"/>
    <property type="evidence" value="ECO:0007669"/>
    <property type="project" value="TreeGrafter"/>
</dbReference>
<dbReference type="Gene3D" id="1.25.40.10">
    <property type="entry name" value="Tetratricopeptide repeat domain"/>
    <property type="match status" value="2"/>
</dbReference>
<dbReference type="AlphaFoldDB" id="A0A9P0E2S3"/>
<evidence type="ECO:0000256" key="4">
    <source>
        <dbReference type="ARBA" id="ARBA00022803"/>
    </source>
</evidence>
<dbReference type="SMART" id="SM00028">
    <property type="entry name" value="TPR"/>
    <property type="match status" value="2"/>
</dbReference>
<dbReference type="PANTHER" id="PTHR13143">
    <property type="entry name" value="TETRATRICOPEPTIDE REPEAT PROTEIN 19"/>
    <property type="match status" value="1"/>
</dbReference>
<evidence type="ECO:0000256" key="1">
    <source>
        <dbReference type="ARBA" id="ARBA00004173"/>
    </source>
</evidence>
<reference evidence="8" key="1">
    <citation type="submission" date="2022-01" db="EMBL/GenBank/DDBJ databases">
        <authorList>
            <person name="King R."/>
        </authorList>
    </citation>
    <scope>NUCLEOTIDE SEQUENCE</scope>
</reference>